<keyword evidence="1" id="KW-1133">Transmembrane helix</keyword>
<keyword evidence="3" id="KW-1185">Reference proteome</keyword>
<feature type="transmembrane region" description="Helical" evidence="1">
    <location>
        <begin position="7"/>
        <end position="27"/>
    </location>
</feature>
<keyword evidence="1" id="KW-0812">Transmembrane</keyword>
<dbReference type="Proteomes" id="UP000828390">
    <property type="component" value="Unassembled WGS sequence"/>
</dbReference>
<reference evidence="2" key="1">
    <citation type="journal article" date="2019" name="bioRxiv">
        <title>The Genome of the Zebra Mussel, Dreissena polymorpha: A Resource for Invasive Species Research.</title>
        <authorList>
            <person name="McCartney M.A."/>
            <person name="Auch B."/>
            <person name="Kono T."/>
            <person name="Mallez S."/>
            <person name="Zhang Y."/>
            <person name="Obille A."/>
            <person name="Becker A."/>
            <person name="Abrahante J.E."/>
            <person name="Garbe J."/>
            <person name="Badalamenti J.P."/>
            <person name="Herman A."/>
            <person name="Mangelson H."/>
            <person name="Liachko I."/>
            <person name="Sullivan S."/>
            <person name="Sone E.D."/>
            <person name="Koren S."/>
            <person name="Silverstein K.A.T."/>
            <person name="Beckman K.B."/>
            <person name="Gohl D.M."/>
        </authorList>
    </citation>
    <scope>NUCLEOTIDE SEQUENCE</scope>
    <source>
        <strain evidence="2">Duluth1</strain>
        <tissue evidence="2">Whole animal</tissue>
    </source>
</reference>
<reference evidence="2" key="2">
    <citation type="submission" date="2020-11" db="EMBL/GenBank/DDBJ databases">
        <authorList>
            <person name="McCartney M.A."/>
            <person name="Auch B."/>
            <person name="Kono T."/>
            <person name="Mallez S."/>
            <person name="Becker A."/>
            <person name="Gohl D.M."/>
            <person name="Silverstein K.A.T."/>
            <person name="Koren S."/>
            <person name="Bechman K.B."/>
            <person name="Herman A."/>
            <person name="Abrahante J.E."/>
            <person name="Garbe J."/>
        </authorList>
    </citation>
    <scope>NUCLEOTIDE SEQUENCE</scope>
    <source>
        <strain evidence="2">Duluth1</strain>
        <tissue evidence="2">Whole animal</tissue>
    </source>
</reference>
<feature type="transmembrane region" description="Helical" evidence="1">
    <location>
        <begin position="47"/>
        <end position="69"/>
    </location>
</feature>
<proteinExistence type="predicted"/>
<keyword evidence="1" id="KW-0472">Membrane</keyword>
<dbReference type="EMBL" id="JAIWYP010000008">
    <property type="protein sequence ID" value="KAH3786215.1"/>
    <property type="molecule type" value="Genomic_DNA"/>
</dbReference>
<comment type="caution">
    <text evidence="2">The sequence shown here is derived from an EMBL/GenBank/DDBJ whole genome shotgun (WGS) entry which is preliminary data.</text>
</comment>
<evidence type="ECO:0000256" key="1">
    <source>
        <dbReference type="SAM" id="Phobius"/>
    </source>
</evidence>
<sequence length="73" mass="8176">MFYFPHLCLKLTALPFNLQLSLTALVLKFTALPLNLQLSLTALPLNLQLSLSALPLSLSFFPFFSLLLLDKLL</sequence>
<dbReference type="AlphaFoldDB" id="A0A9D4ITM4"/>
<evidence type="ECO:0000313" key="3">
    <source>
        <dbReference type="Proteomes" id="UP000828390"/>
    </source>
</evidence>
<protein>
    <submittedName>
        <fullName evidence="2">Uncharacterized protein</fullName>
    </submittedName>
</protein>
<accession>A0A9D4ITM4</accession>
<evidence type="ECO:0000313" key="2">
    <source>
        <dbReference type="EMBL" id="KAH3786215.1"/>
    </source>
</evidence>
<name>A0A9D4ITM4_DREPO</name>
<gene>
    <name evidence="2" type="ORF">DPMN_164320</name>
</gene>
<organism evidence="2 3">
    <name type="scientific">Dreissena polymorpha</name>
    <name type="common">Zebra mussel</name>
    <name type="synonym">Mytilus polymorpha</name>
    <dbReference type="NCBI Taxonomy" id="45954"/>
    <lineage>
        <taxon>Eukaryota</taxon>
        <taxon>Metazoa</taxon>
        <taxon>Spiralia</taxon>
        <taxon>Lophotrochozoa</taxon>
        <taxon>Mollusca</taxon>
        <taxon>Bivalvia</taxon>
        <taxon>Autobranchia</taxon>
        <taxon>Heteroconchia</taxon>
        <taxon>Euheterodonta</taxon>
        <taxon>Imparidentia</taxon>
        <taxon>Neoheterodontei</taxon>
        <taxon>Myida</taxon>
        <taxon>Dreissenoidea</taxon>
        <taxon>Dreissenidae</taxon>
        <taxon>Dreissena</taxon>
    </lineage>
</organism>